<evidence type="ECO:0000256" key="4">
    <source>
        <dbReference type="ARBA" id="ARBA00023140"/>
    </source>
</evidence>
<dbReference type="Gene3D" id="3.30.300.30">
    <property type="match status" value="1"/>
</dbReference>
<evidence type="ECO:0000256" key="2">
    <source>
        <dbReference type="ARBA" id="ARBA00006432"/>
    </source>
</evidence>
<dbReference type="InterPro" id="IPR042099">
    <property type="entry name" value="ANL_N_sf"/>
</dbReference>
<gene>
    <name evidence="8" type="primary">LOC107064796</name>
</gene>
<evidence type="ECO:0000256" key="3">
    <source>
        <dbReference type="ARBA" id="ARBA00022598"/>
    </source>
</evidence>
<evidence type="ECO:0000313" key="7">
    <source>
        <dbReference type="Proteomes" id="UP000694924"/>
    </source>
</evidence>
<protein>
    <submittedName>
        <fullName evidence="8">4-coumarate--CoA ligase 1-like</fullName>
    </submittedName>
</protein>
<dbReference type="RefSeq" id="XP_015173331.1">
    <property type="nucleotide sequence ID" value="XM_015317845.1"/>
</dbReference>
<dbReference type="Proteomes" id="UP000694924">
    <property type="component" value="Unplaced"/>
</dbReference>
<accession>A0ABM1HZE4</accession>
<reference evidence="8" key="1">
    <citation type="submission" date="2025-08" db="UniProtKB">
        <authorList>
            <consortium name="RefSeq"/>
        </authorList>
    </citation>
    <scope>IDENTIFICATION</scope>
    <source>
        <tissue evidence="8">Whole body</tissue>
    </source>
</reference>
<comment type="subcellular location">
    <subcellularLocation>
        <location evidence="1">Peroxisome</location>
    </subcellularLocation>
</comment>
<name>A0ABM1HZE4_POLDO</name>
<dbReference type="PANTHER" id="PTHR24096">
    <property type="entry name" value="LONG-CHAIN-FATTY-ACID--COA LIGASE"/>
    <property type="match status" value="1"/>
</dbReference>
<dbReference type="InterPro" id="IPR045851">
    <property type="entry name" value="AMP-bd_C_sf"/>
</dbReference>
<dbReference type="Pfam" id="PF13193">
    <property type="entry name" value="AMP-binding_C"/>
    <property type="match status" value="1"/>
</dbReference>
<evidence type="ECO:0000313" key="8">
    <source>
        <dbReference type="RefSeq" id="XP_015173331.1"/>
    </source>
</evidence>
<dbReference type="InterPro" id="IPR020845">
    <property type="entry name" value="AMP-binding_CS"/>
</dbReference>
<keyword evidence="7" id="KW-1185">Reference proteome</keyword>
<dbReference type="PANTHER" id="PTHR24096:SF149">
    <property type="entry name" value="AMP-BINDING DOMAIN-CONTAINING PROTEIN-RELATED"/>
    <property type="match status" value="1"/>
</dbReference>
<evidence type="ECO:0000259" key="6">
    <source>
        <dbReference type="Pfam" id="PF13193"/>
    </source>
</evidence>
<evidence type="ECO:0000256" key="1">
    <source>
        <dbReference type="ARBA" id="ARBA00004275"/>
    </source>
</evidence>
<dbReference type="InterPro" id="IPR025110">
    <property type="entry name" value="AMP-bd_C"/>
</dbReference>
<feature type="domain" description="AMP-dependent synthetase/ligase" evidence="5">
    <location>
        <begin position="56"/>
        <end position="399"/>
    </location>
</feature>
<dbReference type="SUPFAM" id="SSF56801">
    <property type="entry name" value="Acetyl-CoA synthetase-like"/>
    <property type="match status" value="1"/>
</dbReference>
<dbReference type="InterPro" id="IPR000873">
    <property type="entry name" value="AMP-dep_synth/lig_dom"/>
</dbReference>
<organism evidence="7 8">
    <name type="scientific">Polistes dominula</name>
    <name type="common">European paper wasp</name>
    <name type="synonym">Vespa dominula</name>
    <dbReference type="NCBI Taxonomy" id="743375"/>
    <lineage>
        <taxon>Eukaryota</taxon>
        <taxon>Metazoa</taxon>
        <taxon>Ecdysozoa</taxon>
        <taxon>Arthropoda</taxon>
        <taxon>Hexapoda</taxon>
        <taxon>Insecta</taxon>
        <taxon>Pterygota</taxon>
        <taxon>Neoptera</taxon>
        <taxon>Endopterygota</taxon>
        <taxon>Hymenoptera</taxon>
        <taxon>Apocrita</taxon>
        <taxon>Aculeata</taxon>
        <taxon>Vespoidea</taxon>
        <taxon>Vespidae</taxon>
        <taxon>Polistinae</taxon>
        <taxon>Polistini</taxon>
        <taxon>Polistes</taxon>
    </lineage>
</organism>
<keyword evidence="4" id="KW-0576">Peroxisome</keyword>
<dbReference type="Pfam" id="PF00501">
    <property type="entry name" value="AMP-binding"/>
    <property type="match status" value="1"/>
</dbReference>
<feature type="domain" description="AMP-binding enzyme C-terminal" evidence="6">
    <location>
        <begin position="450"/>
        <end position="526"/>
    </location>
</feature>
<proteinExistence type="inferred from homology"/>
<keyword evidence="3" id="KW-0436">Ligase</keyword>
<dbReference type="GeneID" id="107064796"/>
<sequence>MDNQSNSTNDPDFVIEDNIIKGNYEPFSTEYTNIGKLLLDKMKAKPNFIGQIDVITEETYTFSKMYDYTVKCAQWLRQQEIKRDDVIALCTSITIESFAPLFASFCVGAIFTPWNPEMDIRETRYYMKLSGAKIVFANENSVDKILEAAKLENHDIKIVVFGESSNAIPYSKILNSNCNLDVNNFECTEIDNVHDSAVLLYSSGTTGPPKAVLISHFVFLYNVISPYGFNVEGIPLWFSQYFWITGVLLTLSGIANYCVKLLYPQFEEEMVCQIIEKYKVTWTFLSPSMINRIIKSGYFEKYDMSSVRKTKVGGTAFSLESGIRLKGYLPNANIVQHYGMTELGGIITTTRPNHKSGSVGTITRNVQIKIIDLDNGQSLGPNKTGEILVKSITMMNGYYNNPQANKDAIDADGWLHTGDLGYYDEDGEIFIVDRLKETLKYRSIQVSPWEIESFLLKHPDVVDVAVVGVPHLVDDEHPIAFVTKVPNSKVTERELQEFVAKNMTDQYHLRGGVKFLEKMPYTNSGKIARKDLKIMAKNYQTN</sequence>
<evidence type="ECO:0000259" key="5">
    <source>
        <dbReference type="Pfam" id="PF00501"/>
    </source>
</evidence>
<dbReference type="PROSITE" id="PS00455">
    <property type="entry name" value="AMP_BINDING"/>
    <property type="match status" value="1"/>
</dbReference>
<dbReference type="Gene3D" id="3.40.50.12780">
    <property type="entry name" value="N-terminal domain of ligase-like"/>
    <property type="match status" value="1"/>
</dbReference>
<comment type="similarity">
    <text evidence="2">Belongs to the ATP-dependent AMP-binding enzyme family.</text>
</comment>